<dbReference type="RefSeq" id="WP_249101839.1">
    <property type="nucleotide sequence ID" value="NZ_JAMAST010000012.1"/>
</dbReference>
<dbReference type="Proteomes" id="UP001203004">
    <property type="component" value="Unassembled WGS sequence"/>
</dbReference>
<name>A0ABT0MD91_9BACL</name>
<reference evidence="1 2" key="1">
    <citation type="submission" date="2022-05" db="EMBL/GenBank/DDBJ databases">
        <title>Sporolactobacillus sp nov CPB3-1, isolated from tree bark (Mangifera indica L.).</title>
        <authorList>
            <person name="Phuengjayaem S."/>
            <person name="Tanasupawat S."/>
        </authorList>
    </citation>
    <scope>NUCLEOTIDE SEQUENCE [LARGE SCALE GENOMIC DNA]</scope>
    <source>
        <strain evidence="1 2">CPB3-1</strain>
    </source>
</reference>
<accession>A0ABT0MD91</accession>
<evidence type="ECO:0000313" key="1">
    <source>
        <dbReference type="EMBL" id="MCL1632275.1"/>
    </source>
</evidence>
<organism evidence="1 2">
    <name type="scientific">Sporolactobacillus mangiferae</name>
    <dbReference type="NCBI Taxonomy" id="2940498"/>
    <lineage>
        <taxon>Bacteria</taxon>
        <taxon>Bacillati</taxon>
        <taxon>Bacillota</taxon>
        <taxon>Bacilli</taxon>
        <taxon>Bacillales</taxon>
        <taxon>Sporolactobacillaceae</taxon>
        <taxon>Sporolactobacillus</taxon>
    </lineage>
</organism>
<keyword evidence="2" id="KW-1185">Reference proteome</keyword>
<comment type="caution">
    <text evidence="1">The sequence shown here is derived from an EMBL/GenBank/DDBJ whole genome shotgun (WGS) entry which is preliminary data.</text>
</comment>
<protein>
    <submittedName>
        <fullName evidence="1">Uncharacterized protein</fullName>
    </submittedName>
</protein>
<gene>
    <name evidence="1" type="ORF">M3N64_10030</name>
</gene>
<proteinExistence type="predicted"/>
<sequence>MRIFFILQKGCSFHESLVLFDSGMAGKSRVMTSKSCAMTGKFRTMTGTMPVDR</sequence>
<evidence type="ECO:0000313" key="2">
    <source>
        <dbReference type="Proteomes" id="UP001203004"/>
    </source>
</evidence>
<dbReference type="EMBL" id="JAMAST010000012">
    <property type="protein sequence ID" value="MCL1632275.1"/>
    <property type="molecule type" value="Genomic_DNA"/>
</dbReference>